<dbReference type="AlphaFoldDB" id="A0A2I0A131"/>
<reference evidence="2 3" key="1">
    <citation type="journal article" date="2017" name="Nature">
        <title>The Apostasia genome and the evolution of orchids.</title>
        <authorList>
            <person name="Zhang G.Q."/>
            <person name="Liu K.W."/>
            <person name="Li Z."/>
            <person name="Lohaus R."/>
            <person name="Hsiao Y.Y."/>
            <person name="Niu S.C."/>
            <person name="Wang J.Y."/>
            <person name="Lin Y.C."/>
            <person name="Xu Q."/>
            <person name="Chen L.J."/>
            <person name="Yoshida K."/>
            <person name="Fujiwara S."/>
            <person name="Wang Z.W."/>
            <person name="Zhang Y.Q."/>
            <person name="Mitsuda N."/>
            <person name="Wang M."/>
            <person name="Liu G.H."/>
            <person name="Pecoraro L."/>
            <person name="Huang H.X."/>
            <person name="Xiao X.J."/>
            <person name="Lin M."/>
            <person name="Wu X.Y."/>
            <person name="Wu W.L."/>
            <person name="Chen Y.Y."/>
            <person name="Chang S.B."/>
            <person name="Sakamoto S."/>
            <person name="Ohme-Takagi M."/>
            <person name="Yagi M."/>
            <person name="Zeng S.J."/>
            <person name="Shen C.Y."/>
            <person name="Yeh C.M."/>
            <person name="Luo Y.B."/>
            <person name="Tsai W.C."/>
            <person name="Van de Peer Y."/>
            <person name="Liu Z.J."/>
        </authorList>
    </citation>
    <scope>NUCLEOTIDE SEQUENCE [LARGE SCALE GENOMIC DNA]</scope>
    <source>
        <strain evidence="3">cv. Shenzhen</strain>
        <tissue evidence="2">Stem</tissue>
    </source>
</reference>
<gene>
    <name evidence="2" type="ORF">AXF42_Ash014150</name>
</gene>
<feature type="region of interest" description="Disordered" evidence="1">
    <location>
        <begin position="76"/>
        <end position="104"/>
    </location>
</feature>
<evidence type="ECO:0000313" key="2">
    <source>
        <dbReference type="EMBL" id="PKA49248.1"/>
    </source>
</evidence>
<feature type="compositionally biased region" description="Basic and acidic residues" evidence="1">
    <location>
        <begin position="1"/>
        <end position="14"/>
    </location>
</feature>
<name>A0A2I0A131_9ASPA</name>
<feature type="region of interest" description="Disordered" evidence="1">
    <location>
        <begin position="1"/>
        <end position="21"/>
    </location>
</feature>
<sequence>MGLKRSEAAGRLDDCQSTELLSPVRIEEAEAGGDPMAPSPPWRINFTGVRLPEPPESSSFVSRMCLRFRGKEKVRVKGQAHPDANQRPSRIPGSTCTAHMTASD</sequence>
<accession>A0A2I0A131</accession>
<dbReference type="EMBL" id="KZ452039">
    <property type="protein sequence ID" value="PKA49248.1"/>
    <property type="molecule type" value="Genomic_DNA"/>
</dbReference>
<protein>
    <submittedName>
        <fullName evidence="2">Uncharacterized protein</fullName>
    </submittedName>
</protein>
<feature type="compositionally biased region" description="Polar residues" evidence="1">
    <location>
        <begin position="86"/>
        <end position="104"/>
    </location>
</feature>
<evidence type="ECO:0000313" key="3">
    <source>
        <dbReference type="Proteomes" id="UP000236161"/>
    </source>
</evidence>
<dbReference type="Proteomes" id="UP000236161">
    <property type="component" value="Unassembled WGS sequence"/>
</dbReference>
<proteinExistence type="predicted"/>
<keyword evidence="3" id="KW-1185">Reference proteome</keyword>
<evidence type="ECO:0000256" key="1">
    <source>
        <dbReference type="SAM" id="MobiDB-lite"/>
    </source>
</evidence>
<organism evidence="2 3">
    <name type="scientific">Apostasia shenzhenica</name>
    <dbReference type="NCBI Taxonomy" id="1088818"/>
    <lineage>
        <taxon>Eukaryota</taxon>
        <taxon>Viridiplantae</taxon>
        <taxon>Streptophyta</taxon>
        <taxon>Embryophyta</taxon>
        <taxon>Tracheophyta</taxon>
        <taxon>Spermatophyta</taxon>
        <taxon>Magnoliopsida</taxon>
        <taxon>Liliopsida</taxon>
        <taxon>Asparagales</taxon>
        <taxon>Orchidaceae</taxon>
        <taxon>Apostasioideae</taxon>
        <taxon>Apostasia</taxon>
    </lineage>
</organism>